<evidence type="ECO:0000256" key="1">
    <source>
        <dbReference type="ARBA" id="ARBA00004123"/>
    </source>
</evidence>
<keyword evidence="7" id="KW-0378">Hydrolase</keyword>
<dbReference type="PANTHER" id="PTHR19303:SF71">
    <property type="entry name" value="ZINC FINGER PHD-TYPE DOMAIN-CONTAINING PROTEIN"/>
    <property type="match status" value="1"/>
</dbReference>
<dbReference type="InterPro" id="IPR004875">
    <property type="entry name" value="DDE_SF_endonuclease_dom"/>
</dbReference>
<keyword evidence="7" id="KW-0255">Endonuclease</keyword>
<evidence type="ECO:0000313" key="8">
    <source>
        <dbReference type="Proteomes" id="UP001458880"/>
    </source>
</evidence>
<dbReference type="Pfam" id="PF03184">
    <property type="entry name" value="DDE_1"/>
    <property type="match status" value="1"/>
</dbReference>
<evidence type="ECO:0000259" key="4">
    <source>
        <dbReference type="Pfam" id="PF03184"/>
    </source>
</evidence>
<name>A0AAW1LUL4_POPJA</name>
<protein>
    <submittedName>
        <fullName evidence="7">DDE superfamily endonuclease</fullName>
    </submittedName>
</protein>
<feature type="domain" description="DDE-1" evidence="4">
    <location>
        <begin position="215"/>
        <end position="297"/>
    </location>
</feature>
<comment type="subcellular location">
    <subcellularLocation>
        <location evidence="1">Nucleus</location>
    </subcellularLocation>
</comment>
<evidence type="ECO:0000313" key="7">
    <source>
        <dbReference type="EMBL" id="KAK9738857.1"/>
    </source>
</evidence>
<dbReference type="Pfam" id="PF05225">
    <property type="entry name" value="HTH_psq"/>
    <property type="match status" value="1"/>
</dbReference>
<accession>A0AAW1LUL4</accession>
<dbReference type="InterPro" id="IPR006600">
    <property type="entry name" value="HTH_CenpB_DNA-bd_dom"/>
</dbReference>
<gene>
    <name evidence="7" type="ORF">QE152_g9481</name>
</gene>
<feature type="domain" description="HTH psq-type" evidence="6">
    <location>
        <begin position="16"/>
        <end position="51"/>
    </location>
</feature>
<feature type="domain" description="HTH CENPB-type" evidence="5">
    <location>
        <begin position="72"/>
        <end position="137"/>
    </location>
</feature>
<evidence type="ECO:0000256" key="2">
    <source>
        <dbReference type="ARBA" id="ARBA00023125"/>
    </source>
</evidence>
<dbReference type="InterPro" id="IPR009057">
    <property type="entry name" value="Homeodomain-like_sf"/>
</dbReference>
<reference evidence="7 8" key="1">
    <citation type="journal article" date="2024" name="BMC Genomics">
        <title>De novo assembly and annotation of Popillia japonica's genome with initial clues to its potential as an invasive pest.</title>
        <authorList>
            <person name="Cucini C."/>
            <person name="Boschi S."/>
            <person name="Funari R."/>
            <person name="Cardaioli E."/>
            <person name="Iannotti N."/>
            <person name="Marturano G."/>
            <person name="Paoli F."/>
            <person name="Bruttini M."/>
            <person name="Carapelli A."/>
            <person name="Frati F."/>
            <person name="Nardi F."/>
        </authorList>
    </citation>
    <scope>NUCLEOTIDE SEQUENCE [LARGE SCALE GENOMIC DNA]</scope>
    <source>
        <strain evidence="7">DMR45628</strain>
    </source>
</reference>
<dbReference type="Gene3D" id="1.10.10.60">
    <property type="entry name" value="Homeodomain-like"/>
    <property type="match status" value="1"/>
</dbReference>
<evidence type="ECO:0000259" key="6">
    <source>
        <dbReference type="Pfam" id="PF05225"/>
    </source>
</evidence>
<dbReference type="Proteomes" id="UP001458880">
    <property type="component" value="Unassembled WGS sequence"/>
</dbReference>
<dbReference type="GO" id="GO:0003677">
    <property type="term" value="F:DNA binding"/>
    <property type="evidence" value="ECO:0007669"/>
    <property type="project" value="UniProtKB-KW"/>
</dbReference>
<keyword evidence="2" id="KW-0238">DNA-binding</keyword>
<keyword evidence="8" id="KW-1185">Reference proteome</keyword>
<evidence type="ECO:0000256" key="3">
    <source>
        <dbReference type="ARBA" id="ARBA00023242"/>
    </source>
</evidence>
<proteinExistence type="predicted"/>
<keyword evidence="3" id="KW-0539">Nucleus</keyword>
<sequence length="307" mass="35047">MPRNYKKKTNRREWSQDNLIAAIHAIENEGYSCNNAAVTFAIPEATLRRYIGKRKANLELPTHGRRYLATFNAEQQHQLVDYMNDLNHRAFGLTSAECRKLAFEFAEVNQIPHRFNTQTKMAGKDWLYAFMKTHRISLPTPESTSIARLAGFNKVSVRFIFDLLKDVKLKHNFSPDRIYNADESGLSTVTCKTPKVLSHTGERRIAKIASAERGRNTTVVCAMNSQGTVIPPFLIFARVRMRPELLFKCPPNTYAVAQPSGWMTKDCFTQYLHHFARYAHPSKENPVLLVVDNHTSHISFCPICSSI</sequence>
<dbReference type="PANTHER" id="PTHR19303">
    <property type="entry name" value="TRANSPOSON"/>
    <property type="match status" value="1"/>
</dbReference>
<dbReference type="InterPro" id="IPR007889">
    <property type="entry name" value="HTH_Psq"/>
</dbReference>
<dbReference type="GO" id="GO:0005634">
    <property type="term" value="C:nucleus"/>
    <property type="evidence" value="ECO:0007669"/>
    <property type="project" value="UniProtKB-SubCell"/>
</dbReference>
<dbReference type="SUPFAM" id="SSF46689">
    <property type="entry name" value="Homeodomain-like"/>
    <property type="match status" value="1"/>
</dbReference>
<dbReference type="AlphaFoldDB" id="A0AAW1LUL4"/>
<dbReference type="GO" id="GO:0004519">
    <property type="term" value="F:endonuclease activity"/>
    <property type="evidence" value="ECO:0007669"/>
    <property type="project" value="UniProtKB-KW"/>
</dbReference>
<organism evidence="7 8">
    <name type="scientific">Popillia japonica</name>
    <name type="common">Japanese beetle</name>
    <dbReference type="NCBI Taxonomy" id="7064"/>
    <lineage>
        <taxon>Eukaryota</taxon>
        <taxon>Metazoa</taxon>
        <taxon>Ecdysozoa</taxon>
        <taxon>Arthropoda</taxon>
        <taxon>Hexapoda</taxon>
        <taxon>Insecta</taxon>
        <taxon>Pterygota</taxon>
        <taxon>Neoptera</taxon>
        <taxon>Endopterygota</taxon>
        <taxon>Coleoptera</taxon>
        <taxon>Polyphaga</taxon>
        <taxon>Scarabaeiformia</taxon>
        <taxon>Scarabaeidae</taxon>
        <taxon>Rutelinae</taxon>
        <taxon>Popillia</taxon>
    </lineage>
</organism>
<comment type="caution">
    <text evidence="7">The sequence shown here is derived from an EMBL/GenBank/DDBJ whole genome shotgun (WGS) entry which is preliminary data.</text>
</comment>
<keyword evidence="7" id="KW-0540">Nuclease</keyword>
<evidence type="ECO:0000259" key="5">
    <source>
        <dbReference type="Pfam" id="PF03221"/>
    </source>
</evidence>
<dbReference type="InterPro" id="IPR050863">
    <property type="entry name" value="CenT-Element_Derived"/>
</dbReference>
<dbReference type="EMBL" id="JASPKY010000081">
    <property type="protein sequence ID" value="KAK9738857.1"/>
    <property type="molecule type" value="Genomic_DNA"/>
</dbReference>
<dbReference type="Pfam" id="PF03221">
    <property type="entry name" value="HTH_Tnp_Tc5"/>
    <property type="match status" value="1"/>
</dbReference>